<comment type="caution">
    <text evidence="1">The sequence shown here is derived from an EMBL/GenBank/DDBJ whole genome shotgun (WGS) entry which is preliminary data.</text>
</comment>
<sequence length="113" mass="12583">MAAKDGGRALFRDVSGNGGKHGVCFCFGGNHAEKVLAGEKRRNGERESMGRNIGKRLKAAVVDLLLTAYKVKLYDLDGLRIVEKRYMRIVEGDMSVFAYSHADDIYRMIGEQL</sequence>
<dbReference type="EMBL" id="VSSQ01021772">
    <property type="protein sequence ID" value="MPM67585.1"/>
    <property type="molecule type" value="Genomic_DNA"/>
</dbReference>
<reference evidence="1" key="1">
    <citation type="submission" date="2019-08" db="EMBL/GenBank/DDBJ databases">
        <authorList>
            <person name="Kucharzyk K."/>
            <person name="Murdoch R.W."/>
            <person name="Higgins S."/>
            <person name="Loffler F."/>
        </authorList>
    </citation>
    <scope>NUCLEOTIDE SEQUENCE</scope>
</reference>
<protein>
    <submittedName>
        <fullName evidence="1">Uncharacterized protein</fullName>
    </submittedName>
</protein>
<accession>A0A645BQL1</accession>
<name>A0A645BQL1_9ZZZZ</name>
<gene>
    <name evidence="1" type="ORF">SDC9_114508</name>
</gene>
<organism evidence="1">
    <name type="scientific">bioreactor metagenome</name>
    <dbReference type="NCBI Taxonomy" id="1076179"/>
    <lineage>
        <taxon>unclassified sequences</taxon>
        <taxon>metagenomes</taxon>
        <taxon>ecological metagenomes</taxon>
    </lineage>
</organism>
<evidence type="ECO:0000313" key="1">
    <source>
        <dbReference type="EMBL" id="MPM67585.1"/>
    </source>
</evidence>
<dbReference type="AlphaFoldDB" id="A0A645BQL1"/>
<proteinExistence type="predicted"/>